<reference evidence="2" key="1">
    <citation type="journal article" date="2019" name="Int. J. Syst. Evol. Microbiol.">
        <title>The Global Catalogue of Microorganisms (GCM) 10K type strain sequencing project: providing services to taxonomists for standard genome sequencing and annotation.</title>
        <authorList>
            <consortium name="The Broad Institute Genomics Platform"/>
            <consortium name="The Broad Institute Genome Sequencing Center for Infectious Disease"/>
            <person name="Wu L."/>
            <person name="Ma J."/>
        </authorList>
    </citation>
    <scope>NUCLEOTIDE SEQUENCE [LARGE SCALE GENOMIC DNA]</scope>
    <source>
        <strain evidence="2">TBRC 5832</strain>
    </source>
</reference>
<keyword evidence="2" id="KW-1185">Reference proteome</keyword>
<dbReference type="RefSeq" id="WP_378072047.1">
    <property type="nucleotide sequence ID" value="NZ_JBHSBL010000027.1"/>
</dbReference>
<gene>
    <name evidence="1" type="ORF">ACFO0C_40105</name>
</gene>
<dbReference type="Proteomes" id="UP001595867">
    <property type="component" value="Unassembled WGS sequence"/>
</dbReference>
<accession>A0ABV8J9K8</accession>
<organism evidence="1 2">
    <name type="scientific">Actinoplanes subglobosus</name>
    <dbReference type="NCBI Taxonomy" id="1547892"/>
    <lineage>
        <taxon>Bacteria</taxon>
        <taxon>Bacillati</taxon>
        <taxon>Actinomycetota</taxon>
        <taxon>Actinomycetes</taxon>
        <taxon>Micromonosporales</taxon>
        <taxon>Micromonosporaceae</taxon>
        <taxon>Actinoplanes</taxon>
    </lineage>
</organism>
<name>A0ABV8J9K8_9ACTN</name>
<evidence type="ECO:0000313" key="1">
    <source>
        <dbReference type="EMBL" id="MFC4071173.1"/>
    </source>
</evidence>
<evidence type="ECO:0000313" key="2">
    <source>
        <dbReference type="Proteomes" id="UP001595867"/>
    </source>
</evidence>
<sequence>MTARMPSRYAAWTANLILLKALVSGDFRFSELVESSDDATRMTWHDQAVLWSAESYATFATQLLAALRSDVRVSAALAEEVIAEIIEPGVPAGLDEAIAQTCRAVLERGPDGEEAAVRLRRTWDLVAGREGASSLVIAR</sequence>
<protein>
    <submittedName>
        <fullName evidence="1">Uncharacterized protein</fullName>
    </submittedName>
</protein>
<dbReference type="EMBL" id="JBHSBL010000027">
    <property type="protein sequence ID" value="MFC4071173.1"/>
    <property type="molecule type" value="Genomic_DNA"/>
</dbReference>
<comment type="caution">
    <text evidence="1">The sequence shown here is derived from an EMBL/GenBank/DDBJ whole genome shotgun (WGS) entry which is preliminary data.</text>
</comment>
<proteinExistence type="predicted"/>